<dbReference type="AlphaFoldDB" id="A0AAV4MD04"/>
<gene>
    <name evidence="1" type="ORF">CEXT_15151</name>
</gene>
<evidence type="ECO:0000313" key="2">
    <source>
        <dbReference type="Proteomes" id="UP001054945"/>
    </source>
</evidence>
<dbReference type="Proteomes" id="UP001054945">
    <property type="component" value="Unassembled WGS sequence"/>
</dbReference>
<reference evidence="1 2" key="1">
    <citation type="submission" date="2021-06" db="EMBL/GenBank/DDBJ databases">
        <title>Caerostris extrusa draft genome.</title>
        <authorList>
            <person name="Kono N."/>
            <person name="Arakawa K."/>
        </authorList>
    </citation>
    <scope>NUCLEOTIDE SEQUENCE [LARGE SCALE GENOMIC DNA]</scope>
</reference>
<accession>A0AAV4MD04</accession>
<sequence length="146" mass="16417">MQRMPHWRGATVLTPEAQSAIATGQRITNITPRHACPSFLLTSTAAHGILHKLMFLHPASALHQAGCTLFSVLLYVLHSPCHVLKCSPRAFHHVDIILKYHSVSFQFFFVFYSYDKHSNQADESGSRVEAHKQCKMTGSNCILSWL</sequence>
<name>A0AAV4MD04_CAEEX</name>
<comment type="caution">
    <text evidence="1">The sequence shown here is derived from an EMBL/GenBank/DDBJ whole genome shotgun (WGS) entry which is preliminary data.</text>
</comment>
<keyword evidence="2" id="KW-1185">Reference proteome</keyword>
<proteinExistence type="predicted"/>
<protein>
    <submittedName>
        <fullName evidence="1">Uncharacterized protein</fullName>
    </submittedName>
</protein>
<evidence type="ECO:0000313" key="1">
    <source>
        <dbReference type="EMBL" id="GIX70327.1"/>
    </source>
</evidence>
<dbReference type="EMBL" id="BPLR01019667">
    <property type="protein sequence ID" value="GIX70327.1"/>
    <property type="molecule type" value="Genomic_DNA"/>
</dbReference>
<organism evidence="1 2">
    <name type="scientific">Caerostris extrusa</name>
    <name type="common">Bark spider</name>
    <name type="synonym">Caerostris bankana</name>
    <dbReference type="NCBI Taxonomy" id="172846"/>
    <lineage>
        <taxon>Eukaryota</taxon>
        <taxon>Metazoa</taxon>
        <taxon>Ecdysozoa</taxon>
        <taxon>Arthropoda</taxon>
        <taxon>Chelicerata</taxon>
        <taxon>Arachnida</taxon>
        <taxon>Araneae</taxon>
        <taxon>Araneomorphae</taxon>
        <taxon>Entelegynae</taxon>
        <taxon>Araneoidea</taxon>
        <taxon>Araneidae</taxon>
        <taxon>Caerostris</taxon>
    </lineage>
</organism>